<evidence type="ECO:0000313" key="1">
    <source>
        <dbReference type="EMBL" id="RPA74183.1"/>
    </source>
</evidence>
<proteinExistence type="predicted"/>
<keyword evidence="2" id="KW-1185">Reference proteome</keyword>
<accession>A0A3N4HJX0</accession>
<name>A0A3N4HJX0_ASCIM</name>
<reference evidence="1 2" key="1">
    <citation type="journal article" date="2018" name="Nat. Ecol. Evol.">
        <title>Pezizomycetes genomes reveal the molecular basis of ectomycorrhizal truffle lifestyle.</title>
        <authorList>
            <person name="Murat C."/>
            <person name="Payen T."/>
            <person name="Noel B."/>
            <person name="Kuo A."/>
            <person name="Morin E."/>
            <person name="Chen J."/>
            <person name="Kohler A."/>
            <person name="Krizsan K."/>
            <person name="Balestrini R."/>
            <person name="Da Silva C."/>
            <person name="Montanini B."/>
            <person name="Hainaut M."/>
            <person name="Levati E."/>
            <person name="Barry K.W."/>
            <person name="Belfiori B."/>
            <person name="Cichocki N."/>
            <person name="Clum A."/>
            <person name="Dockter R.B."/>
            <person name="Fauchery L."/>
            <person name="Guy J."/>
            <person name="Iotti M."/>
            <person name="Le Tacon F."/>
            <person name="Lindquist E.A."/>
            <person name="Lipzen A."/>
            <person name="Malagnac F."/>
            <person name="Mello A."/>
            <person name="Molinier V."/>
            <person name="Miyauchi S."/>
            <person name="Poulain J."/>
            <person name="Riccioni C."/>
            <person name="Rubini A."/>
            <person name="Sitrit Y."/>
            <person name="Splivallo R."/>
            <person name="Traeger S."/>
            <person name="Wang M."/>
            <person name="Zifcakova L."/>
            <person name="Wipf D."/>
            <person name="Zambonelli A."/>
            <person name="Paolocci F."/>
            <person name="Nowrousian M."/>
            <person name="Ottonello S."/>
            <person name="Baldrian P."/>
            <person name="Spatafora J.W."/>
            <person name="Henrissat B."/>
            <person name="Nagy L.G."/>
            <person name="Aury J.M."/>
            <person name="Wincker P."/>
            <person name="Grigoriev I.V."/>
            <person name="Bonfante P."/>
            <person name="Martin F.M."/>
        </authorList>
    </citation>
    <scope>NUCLEOTIDE SEQUENCE [LARGE SCALE GENOMIC DNA]</scope>
    <source>
        <strain evidence="1 2">RN42</strain>
    </source>
</reference>
<evidence type="ECO:0000313" key="2">
    <source>
        <dbReference type="Proteomes" id="UP000275078"/>
    </source>
</evidence>
<dbReference type="EMBL" id="ML119797">
    <property type="protein sequence ID" value="RPA74183.1"/>
    <property type="molecule type" value="Genomic_DNA"/>
</dbReference>
<evidence type="ECO:0008006" key="3">
    <source>
        <dbReference type="Google" id="ProtNLM"/>
    </source>
</evidence>
<dbReference type="Proteomes" id="UP000275078">
    <property type="component" value="Unassembled WGS sequence"/>
</dbReference>
<gene>
    <name evidence="1" type="ORF">BJ508DRAFT_333291</name>
</gene>
<protein>
    <recommendedName>
        <fullName evidence="3">F-box domain-containing protein</fullName>
    </recommendedName>
</protein>
<sequence>MSPAPFLRLPPELRLDIFTQIETAADATSFRNLDQTNRSLITTRLYERYFLSPEEDELVDIYFQQYRNVRPLCTRWFVMGYRYPHRSIDAAYEAMRNRPWLALSQGSKDLQDKRICLSHLREAARAEIKESANHDYEHYWERTQTMFLFLKKIESGDFFFFCDNSCSPETRLSLSDREFITACRKHFLELASRIRRCVFGTDNSYGWIVDPSSTFRSRHDINLVEFLIWPAMLRLPDHEGMPRARTGAGDEVMPHLPGGGSFPVNINKWCNVFSHYLDSVVSTFQAYGKLRAFVAKGQCLAQDTVATSTLPM</sequence>
<organism evidence="1 2">
    <name type="scientific">Ascobolus immersus RN42</name>
    <dbReference type="NCBI Taxonomy" id="1160509"/>
    <lineage>
        <taxon>Eukaryota</taxon>
        <taxon>Fungi</taxon>
        <taxon>Dikarya</taxon>
        <taxon>Ascomycota</taxon>
        <taxon>Pezizomycotina</taxon>
        <taxon>Pezizomycetes</taxon>
        <taxon>Pezizales</taxon>
        <taxon>Ascobolaceae</taxon>
        <taxon>Ascobolus</taxon>
    </lineage>
</organism>
<dbReference type="AlphaFoldDB" id="A0A3N4HJX0"/>